<evidence type="ECO:0000313" key="2">
    <source>
        <dbReference type="EMBL" id="HDR52154.1"/>
    </source>
</evidence>
<dbReference type="GO" id="GO:0004853">
    <property type="term" value="F:uroporphyrinogen decarboxylase activity"/>
    <property type="evidence" value="ECO:0007669"/>
    <property type="project" value="InterPro"/>
</dbReference>
<dbReference type="InterPro" id="IPR000257">
    <property type="entry name" value="Uroporphyrinogen_deCOase"/>
</dbReference>
<proteinExistence type="predicted"/>
<dbReference type="Gene3D" id="3.20.20.210">
    <property type="match status" value="1"/>
</dbReference>
<dbReference type="GO" id="GO:0008168">
    <property type="term" value="F:methyltransferase activity"/>
    <property type="evidence" value="ECO:0007669"/>
    <property type="project" value="UniProtKB-KW"/>
</dbReference>
<organism evidence="2">
    <name type="scientific">Mariniphaga anaerophila</name>
    <dbReference type="NCBI Taxonomy" id="1484053"/>
    <lineage>
        <taxon>Bacteria</taxon>
        <taxon>Pseudomonadati</taxon>
        <taxon>Bacteroidota</taxon>
        <taxon>Bacteroidia</taxon>
        <taxon>Marinilabiliales</taxon>
        <taxon>Prolixibacteraceae</taxon>
        <taxon>Mariniphaga</taxon>
    </lineage>
</organism>
<dbReference type="InterPro" id="IPR052024">
    <property type="entry name" value="Methanogen_methyltrans"/>
</dbReference>
<dbReference type="EMBL" id="DSDK01000612">
    <property type="protein sequence ID" value="HDR52154.1"/>
    <property type="molecule type" value="Genomic_DNA"/>
</dbReference>
<gene>
    <name evidence="2" type="ORF">ENN90_11145</name>
</gene>
<reference evidence="2" key="1">
    <citation type="journal article" date="2020" name="mSystems">
        <title>Genome- and Community-Level Interaction Insights into Carbon Utilization and Element Cycling Functions of Hydrothermarchaeota in Hydrothermal Sediment.</title>
        <authorList>
            <person name="Zhou Z."/>
            <person name="Liu Y."/>
            <person name="Xu W."/>
            <person name="Pan J."/>
            <person name="Luo Z.H."/>
            <person name="Li M."/>
        </authorList>
    </citation>
    <scope>NUCLEOTIDE SEQUENCE [LARGE SCALE GENOMIC DNA]</scope>
    <source>
        <strain evidence="2">SpSt-1217</strain>
    </source>
</reference>
<sequence length="342" mass="38240">MTSMQRVLTTLSHNEPDRVPLFLLLTMHGAKELGMGIKEYFSKSKHVAEGQIRLRKKYNNDCFYSFFYAPIEIEAFGGEVIYSEDGPPNSGQPFIQDIEKISSLEPPEINESKMLLRVLEATSKLKKKAGSDIPIIGVVMSPFSLPVMQMGFEKYLEIMHFRKDLFDRLMQVNETFCVNWANAQLEAGATAICYFDPVSSSTIIPREQYLETGFRIARQTISRIKGPTATHFASGNCLPIADLLPQTGTAVAGVSSKEELAQLKLAFKNKLTLLGNLNGIEMRRWTTEQTRSVVREVIETASPGGGFILSDNHGEIPFQVPDEVLKTISETVLEYGRYPITS</sequence>
<dbReference type="PANTHER" id="PTHR47099">
    <property type="entry name" value="METHYLCOBAMIDE:COM METHYLTRANSFERASE MTBA"/>
    <property type="match status" value="1"/>
</dbReference>
<dbReference type="InterPro" id="IPR038071">
    <property type="entry name" value="UROD/MetE-like_sf"/>
</dbReference>
<comment type="caution">
    <text evidence="2">The sequence shown here is derived from an EMBL/GenBank/DDBJ whole genome shotgun (WGS) entry which is preliminary data.</text>
</comment>
<dbReference type="CDD" id="cd03465">
    <property type="entry name" value="URO-D_like"/>
    <property type="match status" value="1"/>
</dbReference>
<feature type="domain" description="Uroporphyrinogen decarboxylase (URO-D)" evidence="1">
    <location>
        <begin position="2"/>
        <end position="334"/>
    </location>
</feature>
<dbReference type="GO" id="GO:0032259">
    <property type="term" value="P:methylation"/>
    <property type="evidence" value="ECO:0007669"/>
    <property type="project" value="UniProtKB-KW"/>
</dbReference>
<protein>
    <submittedName>
        <fullName evidence="2">Methylcobamide--CoM methyltransferase MtbA</fullName>
    </submittedName>
</protein>
<dbReference type="Pfam" id="PF01208">
    <property type="entry name" value="URO-D"/>
    <property type="match status" value="1"/>
</dbReference>
<accession>A0A831LNS7</accession>
<evidence type="ECO:0000259" key="1">
    <source>
        <dbReference type="Pfam" id="PF01208"/>
    </source>
</evidence>
<keyword evidence="2" id="KW-0808">Transferase</keyword>
<name>A0A831LNS7_9BACT</name>
<dbReference type="PANTHER" id="PTHR47099:SF1">
    <property type="entry name" value="METHYLCOBAMIDE:COM METHYLTRANSFERASE MTBA"/>
    <property type="match status" value="1"/>
</dbReference>
<dbReference type="Proteomes" id="UP000886047">
    <property type="component" value="Unassembled WGS sequence"/>
</dbReference>
<dbReference type="AlphaFoldDB" id="A0A831LNS7"/>
<keyword evidence="2" id="KW-0489">Methyltransferase</keyword>
<dbReference type="SUPFAM" id="SSF51726">
    <property type="entry name" value="UROD/MetE-like"/>
    <property type="match status" value="1"/>
</dbReference>
<dbReference type="GO" id="GO:0006779">
    <property type="term" value="P:porphyrin-containing compound biosynthetic process"/>
    <property type="evidence" value="ECO:0007669"/>
    <property type="project" value="InterPro"/>
</dbReference>